<dbReference type="EMBL" id="LK028760">
    <property type="protein sequence ID" value="CDS25169.1"/>
    <property type="molecule type" value="Genomic_DNA"/>
</dbReference>
<reference evidence="2" key="2">
    <citation type="submission" date="2014-06" db="EMBL/GenBank/DDBJ databases">
        <authorList>
            <person name="Aslett M."/>
        </authorList>
    </citation>
    <scope>NUCLEOTIDE SEQUENCE</scope>
</reference>
<evidence type="ECO:0000313" key="2">
    <source>
        <dbReference type="EMBL" id="CDS25169.1"/>
    </source>
</evidence>
<name>A0A068WYC9_ECHGR</name>
<gene>
    <name evidence="2" type="ORF">EgrG_001105400</name>
</gene>
<proteinExistence type="predicted"/>
<feature type="compositionally biased region" description="Basic and acidic residues" evidence="1">
    <location>
        <begin position="1"/>
        <end position="11"/>
    </location>
</feature>
<feature type="compositionally biased region" description="Basic residues" evidence="1">
    <location>
        <begin position="12"/>
        <end position="23"/>
    </location>
</feature>
<accession>A0A068WYC9</accession>
<organism evidence="2">
    <name type="scientific">Echinococcus granulosus</name>
    <name type="common">Hydatid tapeworm</name>
    <dbReference type="NCBI Taxonomy" id="6210"/>
    <lineage>
        <taxon>Eukaryota</taxon>
        <taxon>Metazoa</taxon>
        <taxon>Spiralia</taxon>
        <taxon>Lophotrochozoa</taxon>
        <taxon>Platyhelminthes</taxon>
        <taxon>Cestoda</taxon>
        <taxon>Eucestoda</taxon>
        <taxon>Cyclophyllidea</taxon>
        <taxon>Taeniidae</taxon>
        <taxon>Echinococcus</taxon>
        <taxon>Echinococcus granulosus group</taxon>
    </lineage>
</organism>
<dbReference type="AlphaFoldDB" id="A0A068WYC9"/>
<reference evidence="2 3" key="1">
    <citation type="journal article" date="2013" name="Nature">
        <title>The genomes of four tapeworm species reveal adaptations to parasitism.</title>
        <authorList>
            <person name="Tsai I.J."/>
            <person name="Zarowiecki M."/>
            <person name="Holroyd N."/>
            <person name="Garciarrubio A."/>
            <person name="Sanchez-Flores A."/>
            <person name="Brooks K.L."/>
            <person name="Tracey A."/>
            <person name="Bobes R.J."/>
            <person name="Fragoso G."/>
            <person name="Sciutto E."/>
            <person name="Aslett M."/>
            <person name="Beasley H."/>
            <person name="Bennett H.M."/>
            <person name="Cai J."/>
            <person name="Camicia F."/>
            <person name="Clark R."/>
            <person name="Cucher M."/>
            <person name="De Silva N."/>
            <person name="Day T.A."/>
            <person name="Deplazes P."/>
            <person name="Estrada K."/>
            <person name="Fernandez C."/>
            <person name="Holland P.W."/>
            <person name="Hou J."/>
            <person name="Hu S."/>
            <person name="Huckvale T."/>
            <person name="Hung S.S."/>
            <person name="Kamenetzky L."/>
            <person name="Keane J.A."/>
            <person name="Kiss F."/>
            <person name="Koziol U."/>
            <person name="Lambert O."/>
            <person name="Liu K."/>
            <person name="Luo X."/>
            <person name="Luo Y."/>
            <person name="Macchiaroli N."/>
            <person name="Nichol S."/>
            <person name="Paps J."/>
            <person name="Parkinson J."/>
            <person name="Pouchkina-Stantcheva N."/>
            <person name="Riddiford N."/>
            <person name="Rosenzvit M."/>
            <person name="Salinas G."/>
            <person name="Wasmuth J.D."/>
            <person name="Zamanian M."/>
            <person name="Zheng Y."/>
            <person name="Cai X."/>
            <person name="Soberon X."/>
            <person name="Olson P.D."/>
            <person name="Laclette J.P."/>
            <person name="Brehm K."/>
            <person name="Berriman M."/>
            <person name="Garciarrubio A."/>
            <person name="Bobes R.J."/>
            <person name="Fragoso G."/>
            <person name="Sanchez-Flores A."/>
            <person name="Estrada K."/>
            <person name="Cevallos M.A."/>
            <person name="Morett E."/>
            <person name="Gonzalez V."/>
            <person name="Portillo T."/>
            <person name="Ochoa-Leyva A."/>
            <person name="Jose M.V."/>
            <person name="Sciutto E."/>
            <person name="Landa A."/>
            <person name="Jimenez L."/>
            <person name="Valdes V."/>
            <person name="Carrero J.C."/>
            <person name="Larralde C."/>
            <person name="Morales-Montor J."/>
            <person name="Limon-Lason J."/>
            <person name="Soberon X."/>
            <person name="Laclette J.P."/>
        </authorList>
    </citation>
    <scope>NUCLEOTIDE SEQUENCE [LARGE SCALE GENOMIC DNA]</scope>
</reference>
<sequence>MQGYGKDEGGRKMRRWRRRRRRRWNVRPHRRYRANAEKTLSICLTSIDFSVTTRLTTHANHSILHAYAETDSHHSQLEIGANHPD</sequence>
<feature type="region of interest" description="Disordered" evidence="1">
    <location>
        <begin position="1"/>
        <end position="23"/>
    </location>
</feature>
<evidence type="ECO:0000313" key="4">
    <source>
        <dbReference type="WBParaSite" id="EgrG_001105400"/>
    </source>
</evidence>
<dbReference type="WBParaSite" id="EgrG_001105400">
    <property type="protein sequence ID" value="EgrG_001105400"/>
    <property type="gene ID" value="EgrG_001105400"/>
</dbReference>
<dbReference type="Proteomes" id="UP000492820">
    <property type="component" value="Unassembled WGS sequence"/>
</dbReference>
<evidence type="ECO:0000313" key="3">
    <source>
        <dbReference type="Proteomes" id="UP000492820"/>
    </source>
</evidence>
<evidence type="ECO:0000256" key="1">
    <source>
        <dbReference type="SAM" id="MobiDB-lite"/>
    </source>
</evidence>
<protein>
    <submittedName>
        <fullName evidence="2 4">Uncharacterized protein</fullName>
    </submittedName>
</protein>
<reference evidence="4" key="3">
    <citation type="submission" date="2020-10" db="UniProtKB">
        <authorList>
            <consortium name="WormBaseParasite"/>
        </authorList>
    </citation>
    <scope>IDENTIFICATION</scope>
</reference>